<dbReference type="AlphaFoldDB" id="A0A444UNG4"/>
<comment type="caution">
    <text evidence="2">The sequence shown here is derived from an EMBL/GenBank/DDBJ whole genome shotgun (WGS) entry which is preliminary data.</text>
</comment>
<evidence type="ECO:0000313" key="3">
    <source>
        <dbReference type="Proteomes" id="UP000289886"/>
    </source>
</evidence>
<protein>
    <submittedName>
        <fullName evidence="2">FERM, RhoGEF and pleckstrin domain-containing protein 1</fullName>
    </submittedName>
</protein>
<proteinExistence type="predicted"/>
<name>A0A444UNG4_ACIRT</name>
<organism evidence="2 3">
    <name type="scientific">Acipenser ruthenus</name>
    <name type="common">Sterlet sturgeon</name>
    <dbReference type="NCBI Taxonomy" id="7906"/>
    <lineage>
        <taxon>Eukaryota</taxon>
        <taxon>Metazoa</taxon>
        <taxon>Chordata</taxon>
        <taxon>Craniata</taxon>
        <taxon>Vertebrata</taxon>
        <taxon>Euteleostomi</taxon>
        <taxon>Actinopterygii</taxon>
        <taxon>Chondrostei</taxon>
        <taxon>Acipenseriformes</taxon>
        <taxon>Acipenseridae</taxon>
        <taxon>Acipenser</taxon>
    </lineage>
</organism>
<dbReference type="EMBL" id="SCEB01214194">
    <property type="protein sequence ID" value="RXM36694.1"/>
    <property type="molecule type" value="Genomic_DNA"/>
</dbReference>
<evidence type="ECO:0000256" key="1">
    <source>
        <dbReference type="SAM" id="MobiDB-lite"/>
    </source>
</evidence>
<dbReference type="Proteomes" id="UP000289886">
    <property type="component" value="Unassembled WGS sequence"/>
</dbReference>
<feature type="region of interest" description="Disordered" evidence="1">
    <location>
        <begin position="1"/>
        <end position="39"/>
    </location>
</feature>
<keyword evidence="3" id="KW-1185">Reference proteome</keyword>
<sequence length="58" mass="6300">MGEPEQKLTAGLRLGAQESTGISTLEPGQRPPVMPPGRQIPIKVHMLDDTEEVFDVSD</sequence>
<accession>A0A444UNG4</accession>
<evidence type="ECO:0000313" key="2">
    <source>
        <dbReference type="EMBL" id="RXM36694.1"/>
    </source>
</evidence>
<gene>
    <name evidence="2" type="ORF">EOD39_11554</name>
</gene>
<reference evidence="2 3" key="1">
    <citation type="submission" date="2019-01" db="EMBL/GenBank/DDBJ databases">
        <title>Draft Genome and Complete Hox-Cluster Characterization of the Sterlet Sturgeon (Acipenser ruthenus).</title>
        <authorList>
            <person name="Wei Q."/>
        </authorList>
    </citation>
    <scope>NUCLEOTIDE SEQUENCE [LARGE SCALE GENOMIC DNA]</scope>
    <source>
        <strain evidence="2">WHYD16114868_AA</strain>
        <tissue evidence="2">Blood</tissue>
    </source>
</reference>